<dbReference type="GO" id="GO:0006412">
    <property type="term" value="P:translation"/>
    <property type="evidence" value="ECO:0007669"/>
    <property type="project" value="UniProtKB-UniRule"/>
</dbReference>
<dbReference type="InterPro" id="IPR012678">
    <property type="entry name" value="Ribosomal_uL23/eL15/eS24_sf"/>
</dbReference>
<reference evidence="7" key="1">
    <citation type="submission" date="2020-08" db="EMBL/GenBank/DDBJ databases">
        <title>Genome public.</title>
        <authorList>
            <person name="Liu C."/>
            <person name="Sun Q."/>
        </authorList>
    </citation>
    <scope>NUCLEOTIDE SEQUENCE</scope>
    <source>
        <strain evidence="7">NSJ-68</strain>
    </source>
</reference>
<protein>
    <recommendedName>
        <fullName evidence="6">Large ribosomal subunit protein uL23</fullName>
    </recommendedName>
</protein>
<dbReference type="Pfam" id="PF00276">
    <property type="entry name" value="Ribosomal_L23"/>
    <property type="match status" value="1"/>
</dbReference>
<dbReference type="NCBIfam" id="NF004363">
    <property type="entry name" value="PRK05738.2-4"/>
    <property type="match status" value="1"/>
</dbReference>
<dbReference type="FunFam" id="3.30.70.330:FF:000001">
    <property type="entry name" value="50S ribosomal protein L23"/>
    <property type="match status" value="1"/>
</dbReference>
<dbReference type="GO" id="GO:1990904">
    <property type="term" value="C:ribonucleoprotein complex"/>
    <property type="evidence" value="ECO:0007669"/>
    <property type="project" value="UniProtKB-KW"/>
</dbReference>
<dbReference type="AlphaFoldDB" id="A0A923LF76"/>
<dbReference type="GO" id="GO:0005840">
    <property type="term" value="C:ribosome"/>
    <property type="evidence" value="ECO:0007669"/>
    <property type="project" value="UniProtKB-KW"/>
</dbReference>
<evidence type="ECO:0000256" key="6">
    <source>
        <dbReference type="HAMAP-Rule" id="MF_01369"/>
    </source>
</evidence>
<dbReference type="GO" id="GO:0003735">
    <property type="term" value="F:structural constituent of ribosome"/>
    <property type="evidence" value="ECO:0007669"/>
    <property type="project" value="InterPro"/>
</dbReference>
<proteinExistence type="inferred from homology"/>
<name>A0A923LF76_9FIRM</name>
<keyword evidence="8" id="KW-1185">Reference proteome</keyword>
<dbReference type="SUPFAM" id="SSF54189">
    <property type="entry name" value="Ribosomal proteins S24e, L23 and L15e"/>
    <property type="match status" value="1"/>
</dbReference>
<sequence length="99" mass="10988">MADVKYYDVIQKPVITEKSMEAMGDKKYTFLVHTDATKTQIKEAVEKMFAGTKVKSVNTMNLDGKKKRRGTAVGKTAKTKKAIVQLTAESADIEIFEGL</sequence>
<dbReference type="HAMAP" id="MF_01369_B">
    <property type="entry name" value="Ribosomal_uL23_B"/>
    <property type="match status" value="1"/>
</dbReference>
<keyword evidence="2 6" id="KW-0699">rRNA-binding</keyword>
<dbReference type="EMBL" id="JACOOR010000012">
    <property type="protein sequence ID" value="MBC5661167.1"/>
    <property type="molecule type" value="Genomic_DNA"/>
</dbReference>
<dbReference type="InterPro" id="IPR013025">
    <property type="entry name" value="Ribosomal_uL23-like"/>
</dbReference>
<evidence type="ECO:0000313" key="8">
    <source>
        <dbReference type="Proteomes" id="UP000649345"/>
    </source>
</evidence>
<keyword evidence="3 6" id="KW-0694">RNA-binding</keyword>
<dbReference type="GO" id="GO:0019843">
    <property type="term" value="F:rRNA binding"/>
    <property type="evidence" value="ECO:0007669"/>
    <property type="project" value="UniProtKB-UniRule"/>
</dbReference>
<dbReference type="RefSeq" id="WP_186872284.1">
    <property type="nucleotide sequence ID" value="NZ_JACOOR010000012.1"/>
</dbReference>
<gene>
    <name evidence="6 7" type="primary">rplW</name>
    <name evidence="7" type="ORF">H8S44_15565</name>
</gene>
<dbReference type="InterPro" id="IPR012677">
    <property type="entry name" value="Nucleotide-bd_a/b_plait_sf"/>
</dbReference>
<evidence type="ECO:0000313" key="7">
    <source>
        <dbReference type="EMBL" id="MBC5661167.1"/>
    </source>
</evidence>
<evidence type="ECO:0000256" key="4">
    <source>
        <dbReference type="ARBA" id="ARBA00022980"/>
    </source>
</evidence>
<comment type="subunit">
    <text evidence="6">Part of the 50S ribosomal subunit. Contacts protein L29, and trigger factor when it is bound to the ribosome.</text>
</comment>
<dbReference type="PANTHER" id="PTHR11620">
    <property type="entry name" value="60S RIBOSOMAL PROTEIN L23A"/>
    <property type="match status" value="1"/>
</dbReference>
<evidence type="ECO:0000256" key="1">
    <source>
        <dbReference type="ARBA" id="ARBA00006700"/>
    </source>
</evidence>
<dbReference type="Proteomes" id="UP000649345">
    <property type="component" value="Unassembled WGS sequence"/>
</dbReference>
<evidence type="ECO:0000256" key="5">
    <source>
        <dbReference type="ARBA" id="ARBA00023274"/>
    </source>
</evidence>
<evidence type="ECO:0000256" key="2">
    <source>
        <dbReference type="ARBA" id="ARBA00022730"/>
    </source>
</evidence>
<accession>A0A923LF76</accession>
<evidence type="ECO:0000256" key="3">
    <source>
        <dbReference type="ARBA" id="ARBA00022884"/>
    </source>
</evidence>
<keyword evidence="4 6" id="KW-0689">Ribosomal protein</keyword>
<organism evidence="7 8">
    <name type="scientific">Anaerosacchariphilus hominis</name>
    <dbReference type="NCBI Taxonomy" id="2763017"/>
    <lineage>
        <taxon>Bacteria</taxon>
        <taxon>Bacillati</taxon>
        <taxon>Bacillota</taxon>
        <taxon>Clostridia</taxon>
        <taxon>Lachnospirales</taxon>
        <taxon>Lachnospiraceae</taxon>
        <taxon>Anaerosacchariphilus</taxon>
    </lineage>
</organism>
<comment type="caution">
    <text evidence="7">The sequence shown here is derived from an EMBL/GenBank/DDBJ whole genome shotgun (WGS) entry which is preliminary data.</text>
</comment>
<keyword evidence="5 6" id="KW-0687">Ribonucleoprotein</keyword>
<comment type="similarity">
    <text evidence="1 6">Belongs to the universal ribosomal protein uL23 family.</text>
</comment>
<comment type="function">
    <text evidence="6">One of the early assembly proteins it binds 23S rRNA. One of the proteins that surrounds the polypeptide exit tunnel on the outside of the ribosome. Forms the main docking site for trigger factor binding to the ribosome.</text>
</comment>
<dbReference type="Gene3D" id="3.30.70.330">
    <property type="match status" value="1"/>
</dbReference>